<evidence type="ECO:0000313" key="1">
    <source>
        <dbReference type="EMBL" id="GLB67292.1"/>
    </source>
</evidence>
<gene>
    <name evidence="1" type="ORF">AHIS1636_17320</name>
</gene>
<dbReference type="RefSeq" id="WP_264795433.1">
    <property type="nucleotide sequence ID" value="NZ_BRVS01000007.1"/>
</dbReference>
<dbReference type="EMBL" id="BRVS01000007">
    <property type="protein sequence ID" value="GLB67292.1"/>
    <property type="molecule type" value="Genomic_DNA"/>
</dbReference>
<organism evidence="1 2">
    <name type="scientific">Arthrobacter mangrovi</name>
    <dbReference type="NCBI Taxonomy" id="2966350"/>
    <lineage>
        <taxon>Bacteria</taxon>
        <taxon>Bacillati</taxon>
        <taxon>Actinomycetota</taxon>
        <taxon>Actinomycetes</taxon>
        <taxon>Micrococcales</taxon>
        <taxon>Micrococcaceae</taxon>
        <taxon>Arthrobacter</taxon>
    </lineage>
</organism>
<name>A0ABQ5MUH9_9MICC</name>
<reference evidence="1 2" key="1">
    <citation type="journal article" date="2023" name="Int. J. Syst. Evol. Microbiol.">
        <title>Arthrobacter mangrovi sp. nov., an actinobacterium isolated from the rhizosphere of a mangrove.</title>
        <authorList>
            <person name="Hamada M."/>
            <person name="Saitou S."/>
            <person name="Enomoto N."/>
            <person name="Nanri K."/>
            <person name="Hidaka K."/>
            <person name="Miura T."/>
            <person name="Tamura T."/>
        </authorList>
    </citation>
    <scope>NUCLEOTIDE SEQUENCE [LARGE SCALE GENOMIC DNA]</scope>
    <source>
        <strain evidence="1 2">NBRC 112813</strain>
    </source>
</reference>
<sequence>MKDPLPTGELRHVLLPQTLGRHHTPHTEFIVLSVEVWSSGLVVNLQLTSPGDGPVADPEIFVEDHLGTDYAHGGTVTMGSRQLHVFTPAVPVGARSLTIKSKEADGARQVVVFAVPARGVRGRRLNAAPHRVAVPSSMPFHREAG</sequence>
<evidence type="ECO:0000313" key="2">
    <source>
        <dbReference type="Proteomes" id="UP001209654"/>
    </source>
</evidence>
<dbReference type="Proteomes" id="UP001209654">
    <property type="component" value="Unassembled WGS sequence"/>
</dbReference>
<accession>A0ABQ5MUH9</accession>
<protein>
    <submittedName>
        <fullName evidence="1">Uncharacterized protein</fullName>
    </submittedName>
</protein>
<proteinExistence type="predicted"/>
<keyword evidence="2" id="KW-1185">Reference proteome</keyword>
<comment type="caution">
    <text evidence="1">The sequence shown here is derived from an EMBL/GenBank/DDBJ whole genome shotgun (WGS) entry which is preliminary data.</text>
</comment>